<organism evidence="3 4">
    <name type="scientific">Alpinimonas psychrophila</name>
    <dbReference type="NCBI Taxonomy" id="748908"/>
    <lineage>
        <taxon>Bacteria</taxon>
        <taxon>Bacillati</taxon>
        <taxon>Actinomycetota</taxon>
        <taxon>Actinomycetes</taxon>
        <taxon>Micrococcales</taxon>
        <taxon>Microbacteriaceae</taxon>
        <taxon>Alpinimonas</taxon>
    </lineage>
</organism>
<proteinExistence type="predicted"/>
<keyword evidence="1" id="KW-0472">Membrane</keyword>
<feature type="transmembrane region" description="Helical" evidence="1">
    <location>
        <begin position="60"/>
        <end position="82"/>
    </location>
</feature>
<dbReference type="AlphaFoldDB" id="A0A7W3PNF9"/>
<dbReference type="Proteomes" id="UP000524237">
    <property type="component" value="Unassembled WGS sequence"/>
</dbReference>
<evidence type="ECO:0000256" key="1">
    <source>
        <dbReference type="SAM" id="Phobius"/>
    </source>
</evidence>
<dbReference type="Pfam" id="PF02517">
    <property type="entry name" value="Rce1-like"/>
    <property type="match status" value="1"/>
</dbReference>
<feature type="transmembrane region" description="Helical" evidence="1">
    <location>
        <begin position="12"/>
        <end position="32"/>
    </location>
</feature>
<sequence length="253" mass="27615">MTYERKRAWLEIAIVLALSLGASAVYSIVALLRRLAATEALNAQTATLNAPLATEPIFDLIYQLLGIFFGLVPVVLVLFLLTKPGTNAFTALGFTLTQPWRDIGRGFSLAALIGIPGLGLYLVGNAIGITVTIVPTALDTYWWTLPILVLSALRAALVEEVIVVGYLFTRLRELGWRTWQIIGVSALLRGSYHLYQGFGPFIGNVVMGVVFGMAYQRWGRTMPLVIAHWILDIVSFTGYGLVKAFVPGFLPGT</sequence>
<dbReference type="GO" id="GO:0080120">
    <property type="term" value="P:CAAX-box protein maturation"/>
    <property type="evidence" value="ECO:0007669"/>
    <property type="project" value="UniProtKB-ARBA"/>
</dbReference>
<gene>
    <name evidence="3" type="ORF">FB555_000239</name>
</gene>
<dbReference type="GO" id="GO:0004175">
    <property type="term" value="F:endopeptidase activity"/>
    <property type="evidence" value="ECO:0007669"/>
    <property type="project" value="UniProtKB-ARBA"/>
</dbReference>
<evidence type="ECO:0000313" key="3">
    <source>
        <dbReference type="EMBL" id="MBA8828168.1"/>
    </source>
</evidence>
<accession>A0A7W3PNF9</accession>
<dbReference type="InterPro" id="IPR003675">
    <property type="entry name" value="Rce1/LyrA-like_dom"/>
</dbReference>
<feature type="transmembrane region" description="Helical" evidence="1">
    <location>
        <begin position="143"/>
        <end position="167"/>
    </location>
</feature>
<feature type="domain" description="CAAX prenyl protease 2/Lysostaphin resistance protein A-like" evidence="2">
    <location>
        <begin position="142"/>
        <end position="233"/>
    </location>
</feature>
<feature type="transmembrane region" description="Helical" evidence="1">
    <location>
        <begin position="198"/>
        <end position="215"/>
    </location>
</feature>
<evidence type="ECO:0000313" key="4">
    <source>
        <dbReference type="Proteomes" id="UP000524237"/>
    </source>
</evidence>
<feature type="transmembrane region" description="Helical" evidence="1">
    <location>
        <begin position="222"/>
        <end position="242"/>
    </location>
</feature>
<protein>
    <recommendedName>
        <fullName evidence="2">CAAX prenyl protease 2/Lysostaphin resistance protein A-like domain-containing protein</fullName>
    </recommendedName>
</protein>
<comment type="caution">
    <text evidence="3">The sequence shown here is derived from an EMBL/GenBank/DDBJ whole genome shotgun (WGS) entry which is preliminary data.</text>
</comment>
<reference evidence="3 4" key="1">
    <citation type="submission" date="2020-07" db="EMBL/GenBank/DDBJ databases">
        <title>Sequencing the genomes of 1000 actinobacteria strains.</title>
        <authorList>
            <person name="Klenk H.-P."/>
        </authorList>
    </citation>
    <scope>NUCLEOTIDE SEQUENCE [LARGE SCALE GENOMIC DNA]</scope>
    <source>
        <strain evidence="3 4">DSM 23737</strain>
    </source>
</reference>
<name>A0A7W3PNF9_9MICO</name>
<feature type="transmembrane region" description="Helical" evidence="1">
    <location>
        <begin position="103"/>
        <end position="123"/>
    </location>
</feature>
<keyword evidence="1" id="KW-1133">Transmembrane helix</keyword>
<keyword evidence="4" id="KW-1185">Reference proteome</keyword>
<dbReference type="EMBL" id="JACGWU010000001">
    <property type="protein sequence ID" value="MBA8828168.1"/>
    <property type="molecule type" value="Genomic_DNA"/>
</dbReference>
<keyword evidence="1" id="KW-0812">Transmembrane</keyword>
<evidence type="ECO:0000259" key="2">
    <source>
        <dbReference type="Pfam" id="PF02517"/>
    </source>
</evidence>